<reference evidence="2" key="1">
    <citation type="submission" date="2016-11" db="EMBL/GenBank/DDBJ databases">
        <authorList>
            <person name="Varghese N."/>
            <person name="Submissions S."/>
        </authorList>
    </citation>
    <scope>NUCLEOTIDE SEQUENCE [LARGE SCALE GENOMIC DNA]</scope>
    <source>
        <strain evidence="2">DSM 26349</strain>
    </source>
</reference>
<dbReference type="RefSeq" id="WP_073215564.1">
    <property type="nucleotide sequence ID" value="NZ_FNNS01000005.1"/>
</dbReference>
<proteinExistence type="predicted"/>
<name>A0A1M6CRW3_9FLAO</name>
<protein>
    <submittedName>
        <fullName evidence="1">Protein involved in gliding motility GldB</fullName>
    </submittedName>
</protein>
<sequence>MKTFNFAFLLRKIQELAPIRFALLLFLVALALSCNDRNRVEKEIEKIPMNVEIIRFDKEFAAATPADLPKLKAAYPFFFPTQYSDSIWIEKLTDTLQIELENEVFKVFPDNEELEDVLIPLFQHIKYYFPKFTTPKVITTTSDVDYRSKVIVTDSLLVIALDTFLGSEHPFYLGIDKYVAKEMKPSQIGPYVAEAYAFQYVKPPRNANFISQIIYFGKQLYLKDLWMPNISDAEKIGYTEDEYAWAEENELYMWRYFVESEMLYNTDPKLGARFISPAPFSKFYLEIDNESPGMLGRYLGWKIVRSYMENNSVEVQRLMVLDADEIFKNSKYKPKK</sequence>
<dbReference type="AlphaFoldDB" id="A0A1M6CRW3"/>
<accession>A0A1M6CRW3</accession>
<dbReference type="PROSITE" id="PS51257">
    <property type="entry name" value="PROKAR_LIPOPROTEIN"/>
    <property type="match status" value="1"/>
</dbReference>
<dbReference type="NCBIfam" id="TIGR03514">
    <property type="entry name" value="GldB_lipo"/>
    <property type="match status" value="1"/>
</dbReference>
<gene>
    <name evidence="1" type="ORF">SAMN04487908_10457</name>
</gene>
<dbReference type="Pfam" id="PF25594">
    <property type="entry name" value="GldB_lipo"/>
    <property type="match status" value="1"/>
</dbReference>
<dbReference type="Proteomes" id="UP000184172">
    <property type="component" value="Unassembled WGS sequence"/>
</dbReference>
<keyword evidence="2" id="KW-1185">Reference proteome</keyword>
<dbReference type="STRING" id="797419.SAMN05216556_10556"/>
<evidence type="ECO:0000313" key="2">
    <source>
        <dbReference type="Proteomes" id="UP000184172"/>
    </source>
</evidence>
<evidence type="ECO:0000313" key="1">
    <source>
        <dbReference type="EMBL" id="SHI63726.1"/>
    </source>
</evidence>
<dbReference type="EMBL" id="FQYV01000004">
    <property type="protein sequence ID" value="SHI63726.1"/>
    <property type="molecule type" value="Genomic_DNA"/>
</dbReference>
<dbReference type="OrthoDB" id="976022at2"/>
<organism evidence="1 2">
    <name type="scientific">Aequorivita viscosa</name>
    <dbReference type="NCBI Taxonomy" id="797419"/>
    <lineage>
        <taxon>Bacteria</taxon>
        <taxon>Pseudomonadati</taxon>
        <taxon>Bacteroidota</taxon>
        <taxon>Flavobacteriia</taxon>
        <taxon>Flavobacteriales</taxon>
        <taxon>Flavobacteriaceae</taxon>
        <taxon>Aequorivita</taxon>
    </lineage>
</organism>
<dbReference type="InterPro" id="IPR019853">
    <property type="entry name" value="GldB-like"/>
</dbReference>